<dbReference type="SUPFAM" id="SSF64182">
    <property type="entry name" value="DHH phosphoesterases"/>
    <property type="match status" value="1"/>
</dbReference>
<evidence type="ECO:0000313" key="2">
    <source>
        <dbReference type="EMBL" id="PJB98964.1"/>
    </source>
</evidence>
<dbReference type="PANTHER" id="PTHR30255">
    <property type="entry name" value="SINGLE-STRANDED-DNA-SPECIFIC EXONUCLEASE RECJ"/>
    <property type="match status" value="1"/>
</dbReference>
<feature type="domain" description="DHHA1" evidence="1">
    <location>
        <begin position="4"/>
        <end position="79"/>
    </location>
</feature>
<gene>
    <name evidence="2" type="ORF">CO078_00385</name>
</gene>
<protein>
    <recommendedName>
        <fullName evidence="1">DHHA1 domain-containing protein</fullName>
    </recommendedName>
</protein>
<reference evidence="3" key="1">
    <citation type="submission" date="2017-09" db="EMBL/GenBank/DDBJ databases">
        <title>Depth-based differentiation of microbial function through sediment-hosted aquifers and enrichment of novel symbionts in the deep terrestrial subsurface.</title>
        <authorList>
            <person name="Probst A.J."/>
            <person name="Ladd B."/>
            <person name="Jarett J.K."/>
            <person name="Geller-Mcgrath D.E."/>
            <person name="Sieber C.M.K."/>
            <person name="Emerson J.B."/>
            <person name="Anantharaman K."/>
            <person name="Thomas B.C."/>
            <person name="Malmstrom R."/>
            <person name="Stieglmeier M."/>
            <person name="Klingl A."/>
            <person name="Woyke T."/>
            <person name="Ryan C.M."/>
            <person name="Banfield J.F."/>
        </authorList>
    </citation>
    <scope>NUCLEOTIDE SEQUENCE [LARGE SCALE GENOMIC DNA]</scope>
</reference>
<dbReference type="AlphaFoldDB" id="A0A2M8DLZ7"/>
<dbReference type="EMBL" id="PFTC01000009">
    <property type="protein sequence ID" value="PJB98964.1"/>
    <property type="molecule type" value="Genomic_DNA"/>
</dbReference>
<comment type="caution">
    <text evidence="2">The sequence shown here is derived from an EMBL/GenBank/DDBJ whole genome shotgun (WGS) entry which is preliminary data.</text>
</comment>
<proteinExistence type="predicted"/>
<dbReference type="PANTHER" id="PTHR30255:SF2">
    <property type="entry name" value="SINGLE-STRANDED-DNA-SPECIFIC EXONUCLEASE RECJ"/>
    <property type="match status" value="1"/>
</dbReference>
<dbReference type="InterPro" id="IPR003156">
    <property type="entry name" value="DHHA1_dom"/>
</dbReference>
<dbReference type="Proteomes" id="UP000230097">
    <property type="component" value="Unassembled WGS sequence"/>
</dbReference>
<evidence type="ECO:0000313" key="3">
    <source>
        <dbReference type="Proteomes" id="UP000230097"/>
    </source>
</evidence>
<sequence>FTLISSVASIICQRYQKPTFIYKILKDESQGTVRVPAGINSVALMKKCSKYPITYGGHPLASGFRIKNENLEKFKKCLIDNL</sequence>
<evidence type="ECO:0000259" key="1">
    <source>
        <dbReference type="Pfam" id="PF02272"/>
    </source>
</evidence>
<organism evidence="2 3">
    <name type="scientific">Candidatus Nealsonbacteria bacterium CG_4_9_14_0_8_um_filter_36_17</name>
    <dbReference type="NCBI Taxonomy" id="1974693"/>
    <lineage>
        <taxon>Bacteria</taxon>
        <taxon>Candidatus Nealsoniibacteriota</taxon>
    </lineage>
</organism>
<accession>A0A2M8DLZ7</accession>
<dbReference type="InterPro" id="IPR038763">
    <property type="entry name" value="DHH_sf"/>
</dbReference>
<name>A0A2M8DLZ7_9BACT</name>
<dbReference type="Pfam" id="PF02272">
    <property type="entry name" value="DHHA1"/>
    <property type="match status" value="1"/>
</dbReference>
<dbReference type="GO" id="GO:0003676">
    <property type="term" value="F:nucleic acid binding"/>
    <property type="evidence" value="ECO:0007669"/>
    <property type="project" value="InterPro"/>
</dbReference>
<feature type="non-terminal residue" evidence="2">
    <location>
        <position position="1"/>
    </location>
</feature>
<dbReference type="Gene3D" id="3.10.310.30">
    <property type="match status" value="1"/>
</dbReference>
<dbReference type="InterPro" id="IPR051673">
    <property type="entry name" value="SSDNA_exonuclease_RecJ"/>
</dbReference>